<feature type="compositionally biased region" description="Polar residues" evidence="1">
    <location>
        <begin position="67"/>
        <end position="83"/>
    </location>
</feature>
<comment type="caution">
    <text evidence="2">The sequence shown here is derived from an EMBL/GenBank/DDBJ whole genome shotgun (WGS) entry which is preliminary data.</text>
</comment>
<dbReference type="OrthoDB" id="2407909at2759"/>
<evidence type="ECO:0000256" key="1">
    <source>
        <dbReference type="SAM" id="MobiDB-lite"/>
    </source>
</evidence>
<evidence type="ECO:0000313" key="3">
    <source>
        <dbReference type="Proteomes" id="UP000022910"/>
    </source>
</evidence>
<dbReference type="Proteomes" id="UP000022910">
    <property type="component" value="Unassembled WGS sequence"/>
</dbReference>
<reference evidence="2 3" key="1">
    <citation type="submission" date="2014-02" db="EMBL/GenBank/DDBJ databases">
        <title>Single nucleus genome sequencing reveals high similarity among nuclei of an endomycorrhizal fungus.</title>
        <authorList>
            <person name="Lin K."/>
            <person name="Geurts R."/>
            <person name="Zhang Z."/>
            <person name="Limpens E."/>
            <person name="Saunders D.G."/>
            <person name="Mu D."/>
            <person name="Pang E."/>
            <person name="Cao H."/>
            <person name="Cha H."/>
            <person name="Lin T."/>
            <person name="Zhou Q."/>
            <person name="Shang Y."/>
            <person name="Li Y."/>
            <person name="Ivanov S."/>
            <person name="Sharma T."/>
            <person name="Velzen R.V."/>
            <person name="Ruijter N.D."/>
            <person name="Aanen D.K."/>
            <person name="Win J."/>
            <person name="Kamoun S."/>
            <person name="Bisseling T."/>
            <person name="Huang S."/>
        </authorList>
    </citation>
    <scope>NUCLEOTIDE SEQUENCE [LARGE SCALE GENOMIC DNA]</scope>
    <source>
        <strain evidence="3">DAOM197198w</strain>
    </source>
</reference>
<keyword evidence="3" id="KW-1185">Reference proteome</keyword>
<dbReference type="AlphaFoldDB" id="A0A015MAF1"/>
<evidence type="ECO:0000313" key="2">
    <source>
        <dbReference type="EMBL" id="EXX63818.1"/>
    </source>
</evidence>
<gene>
    <name evidence="2" type="ORF">RirG_148720</name>
</gene>
<feature type="region of interest" description="Disordered" evidence="1">
    <location>
        <begin position="59"/>
        <end position="110"/>
    </location>
</feature>
<protein>
    <submittedName>
        <fullName evidence="2">Uncharacterized protein</fullName>
    </submittedName>
</protein>
<name>A0A015MAF1_RHIIW</name>
<dbReference type="EMBL" id="JEMT01023761">
    <property type="protein sequence ID" value="EXX63818.1"/>
    <property type="molecule type" value="Genomic_DNA"/>
</dbReference>
<proteinExistence type="predicted"/>
<accession>A0A015MAF1</accession>
<organism evidence="2 3">
    <name type="scientific">Rhizophagus irregularis (strain DAOM 197198w)</name>
    <name type="common">Glomus intraradices</name>
    <dbReference type="NCBI Taxonomy" id="1432141"/>
    <lineage>
        <taxon>Eukaryota</taxon>
        <taxon>Fungi</taxon>
        <taxon>Fungi incertae sedis</taxon>
        <taxon>Mucoromycota</taxon>
        <taxon>Glomeromycotina</taxon>
        <taxon>Glomeromycetes</taxon>
        <taxon>Glomerales</taxon>
        <taxon>Glomeraceae</taxon>
        <taxon>Rhizophagus</taxon>
    </lineage>
</organism>
<sequence>MSDPLSHNLFKEYPPTELHHQGVECLIACYEKGLERIKAVYRQEVLEIECGNARGRRKTEVVRTRTGIKSSQQVSGSSNQADNLESPYIPESQNNPIKVPKKKRSKQTTPEEEKILEELLVYKEELPDSAINEILSRIGIKLKLKQHGGIVNLKLVNNI</sequence>
<dbReference type="HOGENOM" id="CLU_1587405_0_0_1"/>